<dbReference type="Proteomes" id="UP000828390">
    <property type="component" value="Unassembled WGS sequence"/>
</dbReference>
<evidence type="ECO:0000313" key="1">
    <source>
        <dbReference type="EMBL" id="KAH3857381.1"/>
    </source>
</evidence>
<dbReference type="AlphaFoldDB" id="A0A9D4LIB5"/>
<protein>
    <submittedName>
        <fullName evidence="1">Uncharacterized protein</fullName>
    </submittedName>
</protein>
<reference evidence="1" key="2">
    <citation type="submission" date="2020-11" db="EMBL/GenBank/DDBJ databases">
        <authorList>
            <person name="McCartney M.A."/>
            <person name="Auch B."/>
            <person name="Kono T."/>
            <person name="Mallez S."/>
            <person name="Becker A."/>
            <person name="Gohl D.M."/>
            <person name="Silverstein K.A.T."/>
            <person name="Koren S."/>
            <person name="Bechman K.B."/>
            <person name="Herman A."/>
            <person name="Abrahante J.E."/>
            <person name="Garbe J."/>
        </authorList>
    </citation>
    <scope>NUCLEOTIDE SEQUENCE</scope>
    <source>
        <strain evidence="1">Duluth1</strain>
        <tissue evidence="1">Whole animal</tissue>
    </source>
</reference>
<keyword evidence="2" id="KW-1185">Reference proteome</keyword>
<name>A0A9D4LIB5_DREPO</name>
<dbReference type="EMBL" id="JAIWYP010000003">
    <property type="protein sequence ID" value="KAH3857381.1"/>
    <property type="molecule type" value="Genomic_DNA"/>
</dbReference>
<reference evidence="1" key="1">
    <citation type="journal article" date="2019" name="bioRxiv">
        <title>The Genome of the Zebra Mussel, Dreissena polymorpha: A Resource for Invasive Species Research.</title>
        <authorList>
            <person name="McCartney M.A."/>
            <person name="Auch B."/>
            <person name="Kono T."/>
            <person name="Mallez S."/>
            <person name="Zhang Y."/>
            <person name="Obille A."/>
            <person name="Becker A."/>
            <person name="Abrahante J.E."/>
            <person name="Garbe J."/>
            <person name="Badalamenti J.P."/>
            <person name="Herman A."/>
            <person name="Mangelson H."/>
            <person name="Liachko I."/>
            <person name="Sullivan S."/>
            <person name="Sone E.D."/>
            <person name="Koren S."/>
            <person name="Silverstein K.A.T."/>
            <person name="Beckman K.B."/>
            <person name="Gohl D.M."/>
        </authorList>
    </citation>
    <scope>NUCLEOTIDE SEQUENCE</scope>
    <source>
        <strain evidence="1">Duluth1</strain>
        <tissue evidence="1">Whole animal</tissue>
    </source>
</reference>
<comment type="caution">
    <text evidence="1">The sequence shown here is derived from an EMBL/GenBank/DDBJ whole genome shotgun (WGS) entry which is preliminary data.</text>
</comment>
<evidence type="ECO:0000313" key="2">
    <source>
        <dbReference type="Proteomes" id="UP000828390"/>
    </source>
</evidence>
<gene>
    <name evidence="1" type="ORF">DPMN_099988</name>
</gene>
<organism evidence="1 2">
    <name type="scientific">Dreissena polymorpha</name>
    <name type="common">Zebra mussel</name>
    <name type="synonym">Mytilus polymorpha</name>
    <dbReference type="NCBI Taxonomy" id="45954"/>
    <lineage>
        <taxon>Eukaryota</taxon>
        <taxon>Metazoa</taxon>
        <taxon>Spiralia</taxon>
        <taxon>Lophotrochozoa</taxon>
        <taxon>Mollusca</taxon>
        <taxon>Bivalvia</taxon>
        <taxon>Autobranchia</taxon>
        <taxon>Heteroconchia</taxon>
        <taxon>Euheterodonta</taxon>
        <taxon>Imparidentia</taxon>
        <taxon>Neoheterodontei</taxon>
        <taxon>Myida</taxon>
        <taxon>Dreissenoidea</taxon>
        <taxon>Dreissenidae</taxon>
        <taxon>Dreissena</taxon>
    </lineage>
</organism>
<proteinExistence type="predicted"/>
<sequence length="72" mass="8389">MAAQFVQRAIEIILSCGRILLGDRSRNVLNEFLLTLNSLLLNVRRMCTKHPRMEELANIIVRMIESIEQHKK</sequence>
<accession>A0A9D4LIB5</accession>